<sequence>MADTATTATTAASATHILVFPYPAQGHMPALLDLTHQLALRGLKITVLITPKNLPALSPLLSTHPTSIETLVLPLPPHPKVPLGVENLKDIGNSGNAPVTAALSKLEGEVIQWFRSHPSPPQAIISDFFLGCTQHWATQLNIPRIAFFSVSAFLTCIFTHLWQQSDKLNNSNNFEFPDLPSSPSFTHDQLPSIFRKFKKGDPDWEIVREGMCANSNSWGYVYNSFYALEGEYLDHIKRELGHGRVYSVGPLGLIGLSKRVSPGVDTRYDVLNWLDTCPDNSVLYVCFGSQKLLTEPQIRALALGLEQSKTRFIWVVKSVSSQQVPDGFEEWVSDRGMVLRGWAPQPEILNHKAAGGFMSHCGWNSLLESVIAGVMILAWPMEADQFQNARQLVEYAGLAIRVCEGEHTVPDSNSLAGIIYESISQDIPQKARARAMREKTLEAIKDGGSSAVGLDELVKELNQLGVPKT</sequence>
<dbReference type="OrthoDB" id="5835829at2759"/>
<reference evidence="3" key="1">
    <citation type="journal article" date="2017" name="Nature">
        <title>The genome of Chenopodium quinoa.</title>
        <authorList>
            <person name="Jarvis D.E."/>
            <person name="Ho Y.S."/>
            <person name="Lightfoot D.J."/>
            <person name="Schmoeckel S.M."/>
            <person name="Li B."/>
            <person name="Borm T.J.A."/>
            <person name="Ohyanagi H."/>
            <person name="Mineta K."/>
            <person name="Michell C.T."/>
            <person name="Saber N."/>
            <person name="Kharbatia N.M."/>
            <person name="Rupper R.R."/>
            <person name="Sharp A.R."/>
            <person name="Dally N."/>
            <person name="Boughton B.A."/>
            <person name="Woo Y.H."/>
            <person name="Gao G."/>
            <person name="Schijlen E.G.W.M."/>
            <person name="Guo X."/>
            <person name="Momin A.A."/>
            <person name="Negrao S."/>
            <person name="Al-Babili S."/>
            <person name="Gehring C."/>
            <person name="Roessner U."/>
            <person name="Jung C."/>
            <person name="Murphy K."/>
            <person name="Arold S.T."/>
            <person name="Gojobori T."/>
            <person name="van der Linden C.G."/>
            <person name="van Loo E.N."/>
            <person name="Jellen E.N."/>
            <person name="Maughan P.J."/>
            <person name="Tester M."/>
        </authorList>
    </citation>
    <scope>NUCLEOTIDE SEQUENCE [LARGE SCALE GENOMIC DNA]</scope>
    <source>
        <strain evidence="3">cv. PI 614886</strain>
    </source>
</reference>
<dbReference type="CDD" id="cd03784">
    <property type="entry name" value="GT1_Gtf-like"/>
    <property type="match status" value="1"/>
</dbReference>
<accession>A0A803KVI9</accession>
<dbReference type="Gene3D" id="3.40.50.2000">
    <property type="entry name" value="Glycogen Phosphorylase B"/>
    <property type="match status" value="2"/>
</dbReference>
<dbReference type="OMA" id="WVAKSDP"/>
<dbReference type="GeneID" id="110721278"/>
<evidence type="ECO:0000256" key="1">
    <source>
        <dbReference type="ARBA" id="ARBA00009995"/>
    </source>
</evidence>
<protein>
    <submittedName>
        <fullName evidence="3">Uncharacterized protein</fullName>
    </submittedName>
</protein>
<comment type="similarity">
    <text evidence="1">Belongs to the UDP-glycosyltransferase family.</text>
</comment>
<keyword evidence="2" id="KW-0808">Transferase</keyword>
<dbReference type="SUPFAM" id="SSF53756">
    <property type="entry name" value="UDP-Glycosyltransferase/glycogen phosphorylase"/>
    <property type="match status" value="1"/>
</dbReference>
<dbReference type="FunFam" id="3.40.50.2000:FF:000064">
    <property type="entry name" value="Glycosyltransferase"/>
    <property type="match status" value="1"/>
</dbReference>
<dbReference type="PANTHER" id="PTHR48047:SF28">
    <property type="entry name" value="F11M15.8 PROTEIN"/>
    <property type="match status" value="1"/>
</dbReference>
<dbReference type="AlphaFoldDB" id="A0A803KVI9"/>
<dbReference type="EnsemblPlants" id="AUR62003047-RA">
    <property type="protein sequence ID" value="AUR62003047-RA:cds"/>
    <property type="gene ID" value="AUR62003047"/>
</dbReference>
<evidence type="ECO:0000256" key="2">
    <source>
        <dbReference type="ARBA" id="ARBA00022679"/>
    </source>
</evidence>
<dbReference type="InterPro" id="IPR002213">
    <property type="entry name" value="UDP_glucos_trans"/>
</dbReference>
<dbReference type="GO" id="GO:0035251">
    <property type="term" value="F:UDP-glucosyltransferase activity"/>
    <property type="evidence" value="ECO:0007669"/>
    <property type="project" value="TreeGrafter"/>
</dbReference>
<dbReference type="PANTHER" id="PTHR48047">
    <property type="entry name" value="GLYCOSYLTRANSFERASE"/>
    <property type="match status" value="1"/>
</dbReference>
<evidence type="ECO:0000313" key="4">
    <source>
        <dbReference type="Proteomes" id="UP000596660"/>
    </source>
</evidence>
<keyword evidence="4" id="KW-1185">Reference proteome</keyword>
<dbReference type="Gramene" id="AUR62003047-RA">
    <property type="protein sequence ID" value="AUR62003047-RA:cds"/>
    <property type="gene ID" value="AUR62003047"/>
</dbReference>
<name>A0A803KVI9_CHEQI</name>
<dbReference type="Pfam" id="PF00201">
    <property type="entry name" value="UDPGT"/>
    <property type="match status" value="1"/>
</dbReference>
<evidence type="ECO:0000313" key="3">
    <source>
        <dbReference type="EnsemblPlants" id="AUR62003047-RA:cds"/>
    </source>
</evidence>
<gene>
    <name evidence="3" type="primary">LOC110721278</name>
</gene>
<dbReference type="SMR" id="A0A803KVI9"/>
<dbReference type="KEGG" id="cqi:110721278"/>
<organism evidence="3 4">
    <name type="scientific">Chenopodium quinoa</name>
    <name type="common">Quinoa</name>
    <dbReference type="NCBI Taxonomy" id="63459"/>
    <lineage>
        <taxon>Eukaryota</taxon>
        <taxon>Viridiplantae</taxon>
        <taxon>Streptophyta</taxon>
        <taxon>Embryophyta</taxon>
        <taxon>Tracheophyta</taxon>
        <taxon>Spermatophyta</taxon>
        <taxon>Magnoliopsida</taxon>
        <taxon>eudicotyledons</taxon>
        <taxon>Gunneridae</taxon>
        <taxon>Pentapetalae</taxon>
        <taxon>Caryophyllales</taxon>
        <taxon>Chenopodiaceae</taxon>
        <taxon>Chenopodioideae</taxon>
        <taxon>Atripliceae</taxon>
        <taxon>Chenopodium</taxon>
    </lineage>
</organism>
<dbReference type="RefSeq" id="XP_021756113.1">
    <property type="nucleotide sequence ID" value="XM_021900421.1"/>
</dbReference>
<dbReference type="Proteomes" id="UP000596660">
    <property type="component" value="Unplaced"/>
</dbReference>
<proteinExistence type="inferred from homology"/>
<reference evidence="3" key="2">
    <citation type="submission" date="2021-03" db="UniProtKB">
        <authorList>
            <consortium name="EnsemblPlants"/>
        </authorList>
    </citation>
    <scope>IDENTIFICATION</scope>
</reference>